<reference evidence="11 12" key="1">
    <citation type="journal article" date="2023" name="Commun. Biol.">
        <title>Reorganization of the ancestral sex-determining regions during the evolution of trioecy in Pleodorina starrii.</title>
        <authorList>
            <person name="Takahashi K."/>
            <person name="Suzuki S."/>
            <person name="Kawai-Toyooka H."/>
            <person name="Yamamoto K."/>
            <person name="Hamaji T."/>
            <person name="Ootsuki R."/>
            <person name="Yamaguchi H."/>
            <person name="Kawachi M."/>
            <person name="Higashiyama T."/>
            <person name="Nozaki H."/>
        </authorList>
    </citation>
    <scope>NUCLEOTIDE SEQUENCE [LARGE SCALE GENOMIC DNA]</scope>
    <source>
        <strain evidence="11 12">NIES-4479</strain>
    </source>
</reference>
<dbReference type="Pfam" id="PF11891">
    <property type="entry name" value="RETICULATA-like"/>
    <property type="match status" value="1"/>
</dbReference>
<evidence type="ECO:0000256" key="3">
    <source>
        <dbReference type="ARBA" id="ARBA00010793"/>
    </source>
</evidence>
<keyword evidence="6" id="KW-0812">Transmembrane</keyword>
<feature type="compositionally biased region" description="Gly residues" evidence="10">
    <location>
        <begin position="94"/>
        <end position="121"/>
    </location>
</feature>
<keyword evidence="4" id="KW-0150">Chloroplast</keyword>
<evidence type="ECO:0000256" key="6">
    <source>
        <dbReference type="ARBA" id="ARBA00022692"/>
    </source>
</evidence>
<dbReference type="GO" id="GO:0099402">
    <property type="term" value="P:plant organ development"/>
    <property type="evidence" value="ECO:0007669"/>
    <property type="project" value="TreeGrafter"/>
</dbReference>
<sequence>MLQQKAFAREVGARSKASGFGSLPSRRPIASIRNVPVVCALSSGTSARAGEEQPISAASANVQSPLVSPAREVPLLPPSGGAISARDLRPEAVAGGGDGASNGGNSSGGGGGGGGDGGSGKGDGEDEDRVLTLSEVEAFAAEKKLSLPADMLEVAKKFGLRSSVLRAFVAAQGFVLTGLICRTMPYFRDRILADPLFLFKVGAEVVIDSGCATVAEVRKRGKEFWSEFEFYLSDLLVGLVLDVVLVSLMAPAAVLGGVSRAAMSSSPLQKWLATIPSAVFEASVPGVKMYSVGQRVACLGVKFLEYSLAGICCGLLGQGLANSLMLLRRQVHGTKEDDVPVPPLFKTALVWGLFMGVSSNTRYQIVYGLERLVDMTIARSVPQVAYGTTVAIRFVNNVIGGENFIDMARWAGVQ</sequence>
<keyword evidence="7" id="KW-0809">Transit peptide</keyword>
<keyword evidence="8" id="KW-1133">Transmembrane helix</keyword>
<evidence type="ECO:0000313" key="12">
    <source>
        <dbReference type="Proteomes" id="UP001165080"/>
    </source>
</evidence>
<evidence type="ECO:0000256" key="8">
    <source>
        <dbReference type="ARBA" id="ARBA00022989"/>
    </source>
</evidence>
<evidence type="ECO:0000256" key="9">
    <source>
        <dbReference type="ARBA" id="ARBA00023136"/>
    </source>
</evidence>
<evidence type="ECO:0000256" key="1">
    <source>
        <dbReference type="ARBA" id="ARBA00004141"/>
    </source>
</evidence>
<dbReference type="EMBL" id="BRXU01000030">
    <property type="protein sequence ID" value="GLC59769.1"/>
    <property type="molecule type" value="Genomic_DNA"/>
</dbReference>
<evidence type="ECO:0000256" key="2">
    <source>
        <dbReference type="ARBA" id="ARBA00004229"/>
    </source>
</evidence>
<accession>A0A9W6BWX0</accession>
<dbReference type="PANTHER" id="PTHR31038:SF10">
    <property type="entry name" value="OS04G0524400 PROTEIN"/>
    <property type="match status" value="1"/>
</dbReference>
<evidence type="ECO:0000256" key="7">
    <source>
        <dbReference type="ARBA" id="ARBA00022946"/>
    </source>
</evidence>
<keyword evidence="9" id="KW-0472">Membrane</keyword>
<comment type="similarity">
    <text evidence="3">Belongs to the RETICULATA family.</text>
</comment>
<name>A0A9W6BWX0_9CHLO</name>
<proteinExistence type="inferred from homology"/>
<dbReference type="AlphaFoldDB" id="A0A9W6BWX0"/>
<protein>
    <submittedName>
        <fullName evidence="11">Uncharacterized protein</fullName>
    </submittedName>
</protein>
<organism evidence="11 12">
    <name type="scientific">Pleodorina starrii</name>
    <dbReference type="NCBI Taxonomy" id="330485"/>
    <lineage>
        <taxon>Eukaryota</taxon>
        <taxon>Viridiplantae</taxon>
        <taxon>Chlorophyta</taxon>
        <taxon>core chlorophytes</taxon>
        <taxon>Chlorophyceae</taxon>
        <taxon>CS clade</taxon>
        <taxon>Chlamydomonadales</taxon>
        <taxon>Volvocaceae</taxon>
        <taxon>Pleodorina</taxon>
    </lineage>
</organism>
<evidence type="ECO:0000256" key="5">
    <source>
        <dbReference type="ARBA" id="ARBA00022640"/>
    </source>
</evidence>
<dbReference type="GO" id="GO:0009706">
    <property type="term" value="C:chloroplast inner membrane"/>
    <property type="evidence" value="ECO:0007669"/>
    <property type="project" value="TreeGrafter"/>
</dbReference>
<keyword evidence="12" id="KW-1185">Reference proteome</keyword>
<evidence type="ECO:0000256" key="4">
    <source>
        <dbReference type="ARBA" id="ARBA00022528"/>
    </source>
</evidence>
<dbReference type="OrthoDB" id="205639at2759"/>
<evidence type="ECO:0000313" key="11">
    <source>
        <dbReference type="EMBL" id="GLC59769.1"/>
    </source>
</evidence>
<dbReference type="PANTHER" id="PTHR31038">
    <property type="entry name" value="EXPRESSED PROTEIN-RELATED"/>
    <property type="match status" value="1"/>
</dbReference>
<comment type="subcellular location">
    <subcellularLocation>
        <location evidence="1">Membrane</location>
        <topology evidence="1">Multi-pass membrane protein</topology>
    </subcellularLocation>
    <subcellularLocation>
        <location evidence="2">Plastid</location>
        <location evidence="2">Chloroplast</location>
    </subcellularLocation>
</comment>
<comment type="caution">
    <text evidence="11">The sequence shown here is derived from an EMBL/GenBank/DDBJ whole genome shotgun (WGS) entry which is preliminary data.</text>
</comment>
<dbReference type="Proteomes" id="UP001165080">
    <property type="component" value="Unassembled WGS sequence"/>
</dbReference>
<feature type="region of interest" description="Disordered" evidence="10">
    <location>
        <begin position="1"/>
        <end position="27"/>
    </location>
</feature>
<gene>
    <name evidence="11" type="primary">PLEST010231</name>
    <name evidence="11" type="ORF">PLESTB_001533700</name>
</gene>
<keyword evidence="5" id="KW-0934">Plastid</keyword>
<evidence type="ECO:0000256" key="10">
    <source>
        <dbReference type="SAM" id="MobiDB-lite"/>
    </source>
</evidence>
<feature type="region of interest" description="Disordered" evidence="10">
    <location>
        <begin position="91"/>
        <end position="127"/>
    </location>
</feature>
<dbReference type="InterPro" id="IPR021825">
    <property type="entry name" value="RETICULATA-related"/>
</dbReference>